<sequence length="226" mass="24460">MREELGLRERKKKLTRQLISDIASGLFLQRGFDAVTVAEIAEAAGVSAKTVFNYFPRKEDLFLDRFPEAAELIEGAVRDRPPGEGPIAALRELFVRLLEEGHPLGGVDPRYEPFWRVVRESPALRARAREQVEALEEALAALLEEAAGAGPGDPRAAGAGPGDPRHRIAAALVAGAYRAAYLTAVARTLAGDPPEEVRRDHIALIRTSLTAVEVAVDAFYADSRAG</sequence>
<dbReference type="RefSeq" id="WP_210155875.1">
    <property type="nucleotide sequence ID" value="NZ_JAFCNB010000005.1"/>
</dbReference>
<dbReference type="AlphaFoldDB" id="A0A940WFI3"/>
<dbReference type="Pfam" id="PF00440">
    <property type="entry name" value="TetR_N"/>
    <property type="match status" value="1"/>
</dbReference>
<keyword evidence="3" id="KW-0804">Transcription</keyword>
<dbReference type="PRINTS" id="PR00455">
    <property type="entry name" value="HTHTETR"/>
</dbReference>
<dbReference type="InterPro" id="IPR001647">
    <property type="entry name" value="HTH_TetR"/>
</dbReference>
<dbReference type="EMBL" id="JAFCNB010000005">
    <property type="protein sequence ID" value="MBP2704585.1"/>
    <property type="molecule type" value="Genomic_DNA"/>
</dbReference>
<evidence type="ECO:0000256" key="4">
    <source>
        <dbReference type="PROSITE-ProRule" id="PRU00335"/>
    </source>
</evidence>
<organism evidence="6 7">
    <name type="scientific">Microbispora oryzae</name>
    <dbReference type="NCBI Taxonomy" id="2806554"/>
    <lineage>
        <taxon>Bacteria</taxon>
        <taxon>Bacillati</taxon>
        <taxon>Actinomycetota</taxon>
        <taxon>Actinomycetes</taxon>
        <taxon>Streptosporangiales</taxon>
        <taxon>Streptosporangiaceae</taxon>
        <taxon>Microbispora</taxon>
    </lineage>
</organism>
<proteinExistence type="predicted"/>
<gene>
    <name evidence="6" type="ORF">JOL79_12240</name>
</gene>
<dbReference type="InterPro" id="IPR009057">
    <property type="entry name" value="Homeodomain-like_sf"/>
</dbReference>
<dbReference type="SUPFAM" id="SSF46689">
    <property type="entry name" value="Homeodomain-like"/>
    <property type="match status" value="1"/>
</dbReference>
<feature type="domain" description="HTH tetR-type" evidence="5">
    <location>
        <begin position="13"/>
        <end position="73"/>
    </location>
</feature>
<keyword evidence="1" id="KW-0805">Transcription regulation</keyword>
<dbReference type="PANTHER" id="PTHR30055:SF234">
    <property type="entry name" value="HTH-TYPE TRANSCRIPTIONAL REGULATOR BETI"/>
    <property type="match status" value="1"/>
</dbReference>
<evidence type="ECO:0000256" key="1">
    <source>
        <dbReference type="ARBA" id="ARBA00023015"/>
    </source>
</evidence>
<dbReference type="Gene3D" id="1.10.357.10">
    <property type="entry name" value="Tetracycline Repressor, domain 2"/>
    <property type="match status" value="1"/>
</dbReference>
<dbReference type="PANTHER" id="PTHR30055">
    <property type="entry name" value="HTH-TYPE TRANSCRIPTIONAL REGULATOR RUTR"/>
    <property type="match status" value="1"/>
</dbReference>
<evidence type="ECO:0000256" key="2">
    <source>
        <dbReference type="ARBA" id="ARBA00023125"/>
    </source>
</evidence>
<dbReference type="PROSITE" id="PS50977">
    <property type="entry name" value="HTH_TETR_2"/>
    <property type="match status" value="1"/>
</dbReference>
<name>A0A940WFI3_9ACTN</name>
<keyword evidence="2 4" id="KW-0238">DNA-binding</keyword>
<reference evidence="6" key="1">
    <citation type="submission" date="2021-02" db="EMBL/GenBank/DDBJ databases">
        <title>Draft genome sequence of Microbispora sp. RL4-1S isolated from rice leaves in Thailand.</title>
        <authorList>
            <person name="Muangham S."/>
            <person name="Duangmal K."/>
        </authorList>
    </citation>
    <scope>NUCLEOTIDE SEQUENCE</scope>
    <source>
        <strain evidence="6">RL4-1S</strain>
    </source>
</reference>
<evidence type="ECO:0000256" key="3">
    <source>
        <dbReference type="ARBA" id="ARBA00023163"/>
    </source>
</evidence>
<accession>A0A940WFI3</accession>
<evidence type="ECO:0000313" key="6">
    <source>
        <dbReference type="EMBL" id="MBP2704585.1"/>
    </source>
</evidence>
<dbReference type="InterPro" id="IPR050109">
    <property type="entry name" value="HTH-type_TetR-like_transc_reg"/>
</dbReference>
<dbReference type="GO" id="GO:0000976">
    <property type="term" value="F:transcription cis-regulatory region binding"/>
    <property type="evidence" value="ECO:0007669"/>
    <property type="project" value="TreeGrafter"/>
</dbReference>
<evidence type="ECO:0000259" key="5">
    <source>
        <dbReference type="PROSITE" id="PS50977"/>
    </source>
</evidence>
<comment type="caution">
    <text evidence="6">The sequence shown here is derived from an EMBL/GenBank/DDBJ whole genome shotgun (WGS) entry which is preliminary data.</text>
</comment>
<evidence type="ECO:0000313" key="7">
    <source>
        <dbReference type="Proteomes" id="UP000674234"/>
    </source>
</evidence>
<protein>
    <submittedName>
        <fullName evidence="6">TetR/AcrR family transcriptional regulator</fullName>
    </submittedName>
</protein>
<dbReference type="Proteomes" id="UP000674234">
    <property type="component" value="Unassembled WGS sequence"/>
</dbReference>
<dbReference type="GO" id="GO:0003700">
    <property type="term" value="F:DNA-binding transcription factor activity"/>
    <property type="evidence" value="ECO:0007669"/>
    <property type="project" value="TreeGrafter"/>
</dbReference>
<feature type="DNA-binding region" description="H-T-H motif" evidence="4">
    <location>
        <begin position="36"/>
        <end position="55"/>
    </location>
</feature>
<keyword evidence="7" id="KW-1185">Reference proteome</keyword>